<dbReference type="AlphaFoldDB" id="A0A1E7WC84"/>
<dbReference type="RefSeq" id="WP_208600087.1">
    <property type="nucleotide sequence ID" value="NZ_LROM01000131.1"/>
</dbReference>
<feature type="chain" id="PRO_5009206750" description="Cyclophilin-like domain-containing protein" evidence="1">
    <location>
        <begin position="24"/>
        <end position="155"/>
    </location>
</feature>
<evidence type="ECO:0000259" key="2">
    <source>
        <dbReference type="Pfam" id="PF18050"/>
    </source>
</evidence>
<proteinExistence type="predicted"/>
<keyword evidence="1" id="KW-0732">Signal</keyword>
<dbReference type="Pfam" id="PF18050">
    <property type="entry name" value="Cyclophil_like2"/>
    <property type="match status" value="1"/>
</dbReference>
<accession>A0A1E7WC84</accession>
<comment type="caution">
    <text evidence="3">The sequence shown here is derived from an EMBL/GenBank/DDBJ whole genome shotgun (WGS) entry which is preliminary data.</text>
</comment>
<dbReference type="SUPFAM" id="SSF50891">
    <property type="entry name" value="Cyclophilin-like"/>
    <property type="match status" value="1"/>
</dbReference>
<feature type="signal peptide" evidence="1">
    <location>
        <begin position="1"/>
        <end position="23"/>
    </location>
</feature>
<evidence type="ECO:0000256" key="1">
    <source>
        <dbReference type="SAM" id="SignalP"/>
    </source>
</evidence>
<evidence type="ECO:0000313" key="3">
    <source>
        <dbReference type="EMBL" id="OEZ94567.1"/>
    </source>
</evidence>
<organism evidence="3 4">
    <name type="scientific">Duganella phyllosphaerae</name>
    <dbReference type="NCBI Taxonomy" id="762836"/>
    <lineage>
        <taxon>Bacteria</taxon>
        <taxon>Pseudomonadati</taxon>
        <taxon>Pseudomonadota</taxon>
        <taxon>Betaproteobacteria</taxon>
        <taxon>Burkholderiales</taxon>
        <taxon>Oxalobacteraceae</taxon>
        <taxon>Telluria group</taxon>
        <taxon>Duganella</taxon>
    </lineage>
</organism>
<dbReference type="PATRIC" id="fig|762836.4.peg.4649"/>
<dbReference type="InterPro" id="IPR041183">
    <property type="entry name" value="Cyclophilin-like"/>
</dbReference>
<dbReference type="EMBL" id="LROM01000131">
    <property type="protein sequence ID" value="OEZ94567.1"/>
    <property type="molecule type" value="Genomic_DNA"/>
</dbReference>
<sequence>MPLASSSAAAIVVSLLLAGASLAAGAQNAPSRTVPVKIRIVTEHGPIVASLSDTPASRDFLALLPLKLTLGDHAATEKIADLPERLSKKGAPAGYAPRTGDMAYYAPWGNLALYHKDFRYSDGLIKLGQIDEGLAILRRSGAMRVTVERVEPAQP</sequence>
<dbReference type="InterPro" id="IPR029000">
    <property type="entry name" value="Cyclophilin-like_dom_sf"/>
</dbReference>
<gene>
    <name evidence="3" type="ORF">DUPY_45200</name>
</gene>
<dbReference type="Proteomes" id="UP000175989">
    <property type="component" value="Unassembled WGS sequence"/>
</dbReference>
<dbReference type="Gene3D" id="2.40.100.20">
    <property type="match status" value="1"/>
</dbReference>
<keyword evidence="4" id="KW-1185">Reference proteome</keyword>
<protein>
    <recommendedName>
        <fullName evidence="2">Cyclophilin-like domain-containing protein</fullName>
    </recommendedName>
</protein>
<evidence type="ECO:0000313" key="4">
    <source>
        <dbReference type="Proteomes" id="UP000175989"/>
    </source>
</evidence>
<reference evidence="4" key="1">
    <citation type="journal article" date="2016" name="Front. Microbiol.">
        <title>Molecular Keys to the Janthinobacterium and Duganella spp. Interaction with the Plant Pathogen Fusarium graminearum.</title>
        <authorList>
            <person name="Haack F.S."/>
            <person name="Poehlein A."/>
            <person name="Kroger C."/>
            <person name="Voigt C.A."/>
            <person name="Piepenbring M."/>
            <person name="Bode H.B."/>
            <person name="Daniel R."/>
            <person name="Schafer W."/>
            <person name="Streit W.R."/>
        </authorList>
    </citation>
    <scope>NUCLEOTIDE SEQUENCE [LARGE SCALE GENOMIC DNA]</scope>
    <source>
        <strain evidence="4">T54</strain>
    </source>
</reference>
<name>A0A1E7WC84_9BURK</name>
<feature type="domain" description="Cyclophilin-like" evidence="2">
    <location>
        <begin position="43"/>
        <end position="148"/>
    </location>
</feature>